<sequence>MALPIGSPSPRVGRFQQAMESVYGDFSEIRNPEEWSPPPGSGGHRGRYLWTDAFGVVNLLTMHREYNRAGYPRTQDNRYLTLARRLIETVHKVLGRTRDGRSPLPGATEQNPLGGGLRIGKTEENGPDGDGQYHHYLTMWMFALNRMALASGDMHYNRQAIQLARAIHPKFFIDRKAARPRMIWKMSVDLSRPLVSSEGNLDPIDGFVIFRLLQATATAAGESDTLEEEIADYRRVMDRKGEHFVSDDPLDLGMTLWTAHWFSETENWASSLVNRCFEQLYDLVEIKRYLERSIRFRLAFREFGTCLGLQCESEQTGNKERSGDFKSWADAIIVAWDPYMELSATAALTPADLRPITRVMYASALLPGAFRAGYFGPESKPKEVF</sequence>
<organism evidence="2 3">
    <name type="scientific">Penicillium oxalicum (strain 114-2 / CGMCC 5302)</name>
    <name type="common">Penicillium decumbens</name>
    <dbReference type="NCBI Taxonomy" id="933388"/>
    <lineage>
        <taxon>Eukaryota</taxon>
        <taxon>Fungi</taxon>
        <taxon>Dikarya</taxon>
        <taxon>Ascomycota</taxon>
        <taxon>Pezizomycotina</taxon>
        <taxon>Eurotiomycetes</taxon>
        <taxon>Eurotiomycetidae</taxon>
        <taxon>Eurotiales</taxon>
        <taxon>Aspergillaceae</taxon>
        <taxon>Penicillium</taxon>
    </lineage>
</organism>
<dbReference type="PhylomeDB" id="S8B0E9"/>
<dbReference type="EMBL" id="KB644410">
    <property type="protein sequence ID" value="EPS27787.1"/>
    <property type="molecule type" value="Genomic_DNA"/>
</dbReference>
<dbReference type="Proteomes" id="UP000019376">
    <property type="component" value="Unassembled WGS sequence"/>
</dbReference>
<name>S8B0E9_PENO1</name>
<evidence type="ECO:0000313" key="2">
    <source>
        <dbReference type="EMBL" id="EPS27787.1"/>
    </source>
</evidence>
<gene>
    <name evidence="2" type="ORF">PDE_02731</name>
</gene>
<dbReference type="InterPro" id="IPR008928">
    <property type="entry name" value="6-hairpin_glycosidase_sf"/>
</dbReference>
<dbReference type="SUPFAM" id="SSF48208">
    <property type="entry name" value="Six-hairpin glycosidases"/>
    <property type="match status" value="1"/>
</dbReference>
<dbReference type="GO" id="GO:0005975">
    <property type="term" value="P:carbohydrate metabolic process"/>
    <property type="evidence" value="ECO:0007669"/>
    <property type="project" value="InterPro"/>
</dbReference>
<feature type="region of interest" description="Disordered" evidence="1">
    <location>
        <begin position="97"/>
        <end position="127"/>
    </location>
</feature>
<dbReference type="eggNOG" id="ENOG502RXQC">
    <property type="taxonomic scope" value="Eukaryota"/>
</dbReference>
<proteinExistence type="predicted"/>
<dbReference type="OrthoDB" id="302966at2759"/>
<dbReference type="STRING" id="933388.S8B0E9"/>
<evidence type="ECO:0000313" key="3">
    <source>
        <dbReference type="Proteomes" id="UP000019376"/>
    </source>
</evidence>
<reference evidence="2 3" key="1">
    <citation type="journal article" date="2013" name="PLoS ONE">
        <title>Genomic and secretomic analyses reveal unique features of the lignocellulolytic enzyme system of Penicillium decumbens.</title>
        <authorList>
            <person name="Liu G."/>
            <person name="Zhang L."/>
            <person name="Wei X."/>
            <person name="Zou G."/>
            <person name="Qin Y."/>
            <person name="Ma L."/>
            <person name="Li J."/>
            <person name="Zheng H."/>
            <person name="Wang S."/>
            <person name="Wang C."/>
            <person name="Xun L."/>
            <person name="Zhao G.-P."/>
            <person name="Zhou Z."/>
            <person name="Qu Y."/>
        </authorList>
    </citation>
    <scope>NUCLEOTIDE SEQUENCE [LARGE SCALE GENOMIC DNA]</scope>
    <source>
        <strain evidence="3">114-2 / CGMCC 5302</strain>
    </source>
</reference>
<keyword evidence="3" id="KW-1185">Reference proteome</keyword>
<dbReference type="AlphaFoldDB" id="S8B0E9"/>
<protein>
    <submittedName>
        <fullName evidence="2">Uncharacterized protein</fullName>
    </submittedName>
</protein>
<accession>S8B0E9</accession>
<dbReference type="HOGENOM" id="CLU_039096_0_0_1"/>
<evidence type="ECO:0000256" key="1">
    <source>
        <dbReference type="SAM" id="MobiDB-lite"/>
    </source>
</evidence>